<reference evidence="2 3" key="1">
    <citation type="submission" date="2016-07" db="EMBL/GenBank/DDBJ databases">
        <title>Acinetobacter sp. ANC 4603.</title>
        <authorList>
            <person name="Radolfova-Krizova L."/>
            <person name="Nemec A."/>
        </authorList>
    </citation>
    <scope>NUCLEOTIDE SEQUENCE [LARGE SCALE GENOMIC DNA]</scope>
    <source>
        <strain evidence="2 3">ANC 4603</strain>
    </source>
</reference>
<evidence type="ECO:0000313" key="3">
    <source>
        <dbReference type="Proteomes" id="UP000186553"/>
    </source>
</evidence>
<evidence type="ECO:0000313" key="2">
    <source>
        <dbReference type="EMBL" id="ODA13070.1"/>
    </source>
</evidence>
<dbReference type="Proteomes" id="UP000186553">
    <property type="component" value="Unassembled WGS sequence"/>
</dbReference>
<sequence length="226" mass="25905">MAKDFNNQQVVDGYDQHIRKLIPGYEVVHLQILAILKAHLHTHANILIIGAGTGYELGYLLQQFPQCRFTVTELSTAMLEKAKNYVAPWNLDERVHFILGQHTQLINQPKFDAVLSILVTHFVPFDQKQCFLHSAQQCLSATGIFLTFDLMQFESVSQSNGLKQICELNGLSKQQTQAMLSRMQDDFFPLTEIQTRNFLQQAGFGYVERFCQILTYQGYIARLKTE</sequence>
<proteinExistence type="predicted"/>
<dbReference type="SUPFAM" id="SSF53335">
    <property type="entry name" value="S-adenosyl-L-methionine-dependent methyltransferases"/>
    <property type="match status" value="1"/>
</dbReference>
<dbReference type="GO" id="GO:0008168">
    <property type="term" value="F:methyltransferase activity"/>
    <property type="evidence" value="ECO:0007669"/>
    <property type="project" value="UniProtKB-KW"/>
</dbReference>
<dbReference type="InterPro" id="IPR013217">
    <property type="entry name" value="Methyltransf_12"/>
</dbReference>
<dbReference type="EMBL" id="MBDL01000009">
    <property type="protein sequence ID" value="ODA13070.1"/>
    <property type="molecule type" value="Genomic_DNA"/>
</dbReference>
<organism evidence="2 3">
    <name type="scientific">Acinetobacter celticus</name>
    <dbReference type="NCBI Taxonomy" id="1891224"/>
    <lineage>
        <taxon>Bacteria</taxon>
        <taxon>Pseudomonadati</taxon>
        <taxon>Pseudomonadota</taxon>
        <taxon>Gammaproteobacteria</taxon>
        <taxon>Moraxellales</taxon>
        <taxon>Moraxellaceae</taxon>
        <taxon>Acinetobacter</taxon>
    </lineage>
</organism>
<protein>
    <submittedName>
        <fullName evidence="2">SAM-dependent methyltransferase</fullName>
    </submittedName>
</protein>
<dbReference type="GO" id="GO:0032259">
    <property type="term" value="P:methylation"/>
    <property type="evidence" value="ECO:0007669"/>
    <property type="project" value="UniProtKB-KW"/>
</dbReference>
<dbReference type="RefSeq" id="WP_068887031.1">
    <property type="nucleotide sequence ID" value="NZ_CBCRUU010000006.1"/>
</dbReference>
<gene>
    <name evidence="2" type="ORF">BBP83_06370</name>
</gene>
<keyword evidence="2" id="KW-0808">Transferase</keyword>
<keyword evidence="2" id="KW-0489">Methyltransferase</keyword>
<evidence type="ECO:0000259" key="1">
    <source>
        <dbReference type="Pfam" id="PF08242"/>
    </source>
</evidence>
<feature type="domain" description="Methyltransferase type 12" evidence="1">
    <location>
        <begin position="47"/>
        <end position="145"/>
    </location>
</feature>
<dbReference type="OrthoDB" id="8558926at2"/>
<dbReference type="Gene3D" id="3.40.50.150">
    <property type="entry name" value="Vaccinia Virus protein VP39"/>
    <property type="match status" value="1"/>
</dbReference>
<dbReference type="InterPro" id="IPR029063">
    <property type="entry name" value="SAM-dependent_MTases_sf"/>
</dbReference>
<dbReference type="CDD" id="cd02440">
    <property type="entry name" value="AdoMet_MTases"/>
    <property type="match status" value="1"/>
</dbReference>
<keyword evidence="3" id="KW-1185">Reference proteome</keyword>
<dbReference type="AlphaFoldDB" id="A0A1C3CWC9"/>
<dbReference type="STRING" id="1891224.BBP83_06370"/>
<name>A0A1C3CWC9_9GAMM</name>
<accession>A0A1C3CWC9</accession>
<comment type="caution">
    <text evidence="2">The sequence shown here is derived from an EMBL/GenBank/DDBJ whole genome shotgun (WGS) entry which is preliminary data.</text>
</comment>
<dbReference type="Pfam" id="PF08242">
    <property type="entry name" value="Methyltransf_12"/>
    <property type="match status" value="1"/>
</dbReference>